<dbReference type="InterPro" id="IPR028082">
    <property type="entry name" value="Peripla_BP_I"/>
</dbReference>
<accession>A0ABW2SP98</accession>
<dbReference type="GO" id="GO:0003677">
    <property type="term" value="F:DNA binding"/>
    <property type="evidence" value="ECO:0007669"/>
    <property type="project" value="UniProtKB-KW"/>
</dbReference>
<sequence>MSEKPVRARHATISDVARTAGVSRQTVSNVINAPQTVRAETRARVEAAIEQLRYRPNASARRLRTRRSATIAIRAEEQAGGVSGTIYDRFLHALAMEAGHRGRRILLFAAEDASHEIQQYRSLSYGDDVDALVLTGTSHTDARIDWLVDHRVPFVSFGRPWSRPRLDDPLVPWVDVDGAAGVRLATEHLWDRGCRRIAFAGWPSPSGTGDDRRSGWEQAMRRRGWAEDGLVALRADAPEDIGAAARAVSRLIDGLGPDAPDAFVCASDTLALGTLLGGGRGHPVIGFDDTPVAASQGFSSVAQPLDHVARAVLDLVDSLTAPEEDAGAGDPAARHVLLAPRLVVRDEAAPTASRLWS</sequence>
<dbReference type="SUPFAM" id="SSF53822">
    <property type="entry name" value="Periplasmic binding protein-like I"/>
    <property type="match status" value="1"/>
</dbReference>
<name>A0ABW2SP98_9ACTO</name>
<dbReference type="InterPro" id="IPR000843">
    <property type="entry name" value="HTH_LacI"/>
</dbReference>
<dbReference type="PRINTS" id="PR00036">
    <property type="entry name" value="HTHLACI"/>
</dbReference>
<dbReference type="PANTHER" id="PTHR30146:SF109">
    <property type="entry name" value="HTH-TYPE TRANSCRIPTIONAL REGULATOR GALS"/>
    <property type="match status" value="1"/>
</dbReference>
<protein>
    <submittedName>
        <fullName evidence="5">LacI family DNA-binding transcriptional regulator</fullName>
    </submittedName>
</protein>
<dbReference type="RefSeq" id="WP_380975722.1">
    <property type="nucleotide sequence ID" value="NZ_JBHTEF010000001.1"/>
</dbReference>
<keyword evidence="2 5" id="KW-0238">DNA-binding</keyword>
<dbReference type="InterPro" id="IPR010982">
    <property type="entry name" value="Lambda_DNA-bd_dom_sf"/>
</dbReference>
<organism evidence="5 6">
    <name type="scientific">Schaalia naturae</name>
    <dbReference type="NCBI Taxonomy" id="635203"/>
    <lineage>
        <taxon>Bacteria</taxon>
        <taxon>Bacillati</taxon>
        <taxon>Actinomycetota</taxon>
        <taxon>Actinomycetes</taxon>
        <taxon>Actinomycetales</taxon>
        <taxon>Actinomycetaceae</taxon>
        <taxon>Schaalia</taxon>
    </lineage>
</organism>
<dbReference type="Pfam" id="PF00356">
    <property type="entry name" value="LacI"/>
    <property type="match status" value="1"/>
</dbReference>
<dbReference type="InterPro" id="IPR046335">
    <property type="entry name" value="LacI/GalR-like_sensor"/>
</dbReference>
<dbReference type="Gene3D" id="3.40.50.2300">
    <property type="match status" value="2"/>
</dbReference>
<comment type="caution">
    <text evidence="5">The sequence shown here is derived from an EMBL/GenBank/DDBJ whole genome shotgun (WGS) entry which is preliminary data.</text>
</comment>
<evidence type="ECO:0000313" key="5">
    <source>
        <dbReference type="EMBL" id="MFC7581969.1"/>
    </source>
</evidence>
<dbReference type="SMART" id="SM00354">
    <property type="entry name" value="HTH_LACI"/>
    <property type="match status" value="1"/>
</dbReference>
<feature type="domain" description="HTH lacI-type" evidence="4">
    <location>
        <begin position="11"/>
        <end position="65"/>
    </location>
</feature>
<gene>
    <name evidence="5" type="ORF">ACFQWG_12265</name>
</gene>
<keyword evidence="6" id="KW-1185">Reference proteome</keyword>
<evidence type="ECO:0000256" key="3">
    <source>
        <dbReference type="ARBA" id="ARBA00023163"/>
    </source>
</evidence>
<dbReference type="CDD" id="cd01392">
    <property type="entry name" value="HTH_LacI"/>
    <property type="match status" value="1"/>
</dbReference>
<evidence type="ECO:0000259" key="4">
    <source>
        <dbReference type="PROSITE" id="PS50932"/>
    </source>
</evidence>
<evidence type="ECO:0000256" key="1">
    <source>
        <dbReference type="ARBA" id="ARBA00023015"/>
    </source>
</evidence>
<keyword evidence="3" id="KW-0804">Transcription</keyword>
<dbReference type="Proteomes" id="UP001596527">
    <property type="component" value="Unassembled WGS sequence"/>
</dbReference>
<dbReference type="Pfam" id="PF13377">
    <property type="entry name" value="Peripla_BP_3"/>
    <property type="match status" value="1"/>
</dbReference>
<dbReference type="Gene3D" id="1.10.260.40">
    <property type="entry name" value="lambda repressor-like DNA-binding domains"/>
    <property type="match status" value="1"/>
</dbReference>
<dbReference type="PANTHER" id="PTHR30146">
    <property type="entry name" value="LACI-RELATED TRANSCRIPTIONAL REPRESSOR"/>
    <property type="match status" value="1"/>
</dbReference>
<keyword evidence="1" id="KW-0805">Transcription regulation</keyword>
<dbReference type="PROSITE" id="PS50932">
    <property type="entry name" value="HTH_LACI_2"/>
    <property type="match status" value="1"/>
</dbReference>
<proteinExistence type="predicted"/>
<evidence type="ECO:0000256" key="2">
    <source>
        <dbReference type="ARBA" id="ARBA00023125"/>
    </source>
</evidence>
<dbReference type="EMBL" id="JBHTEF010000001">
    <property type="protein sequence ID" value="MFC7581969.1"/>
    <property type="molecule type" value="Genomic_DNA"/>
</dbReference>
<dbReference type="PROSITE" id="PS00356">
    <property type="entry name" value="HTH_LACI_1"/>
    <property type="match status" value="1"/>
</dbReference>
<reference evidence="6" key="1">
    <citation type="journal article" date="2019" name="Int. J. Syst. Evol. Microbiol.">
        <title>The Global Catalogue of Microorganisms (GCM) 10K type strain sequencing project: providing services to taxonomists for standard genome sequencing and annotation.</title>
        <authorList>
            <consortium name="The Broad Institute Genomics Platform"/>
            <consortium name="The Broad Institute Genome Sequencing Center for Infectious Disease"/>
            <person name="Wu L."/>
            <person name="Ma J."/>
        </authorList>
    </citation>
    <scope>NUCLEOTIDE SEQUENCE [LARGE SCALE GENOMIC DNA]</scope>
    <source>
        <strain evidence="6">CCUG 56698</strain>
    </source>
</reference>
<evidence type="ECO:0000313" key="6">
    <source>
        <dbReference type="Proteomes" id="UP001596527"/>
    </source>
</evidence>
<dbReference type="SUPFAM" id="SSF47413">
    <property type="entry name" value="lambda repressor-like DNA-binding domains"/>
    <property type="match status" value="1"/>
</dbReference>